<dbReference type="AlphaFoldDB" id="A0A1V4SMR8"/>
<protein>
    <submittedName>
        <fullName evidence="1">Uncharacterized protein</fullName>
    </submittedName>
</protein>
<evidence type="ECO:0000313" key="1">
    <source>
        <dbReference type="EMBL" id="OPX44755.1"/>
    </source>
</evidence>
<dbReference type="Proteomes" id="UP000191554">
    <property type="component" value="Unassembled WGS sequence"/>
</dbReference>
<dbReference type="EMBL" id="MZGX01000007">
    <property type="protein sequence ID" value="OPX44755.1"/>
    <property type="molecule type" value="Genomic_DNA"/>
</dbReference>
<gene>
    <name evidence="1" type="ORF">CLHUN_13090</name>
</gene>
<name>A0A1V4SMR8_RUMHU</name>
<proteinExistence type="predicted"/>
<evidence type="ECO:0000313" key="2">
    <source>
        <dbReference type="Proteomes" id="UP000191554"/>
    </source>
</evidence>
<reference evidence="1 2" key="1">
    <citation type="submission" date="2017-03" db="EMBL/GenBank/DDBJ databases">
        <title>Genome sequence of Clostridium hungatei DSM 14427.</title>
        <authorList>
            <person name="Poehlein A."/>
            <person name="Daniel R."/>
        </authorList>
    </citation>
    <scope>NUCLEOTIDE SEQUENCE [LARGE SCALE GENOMIC DNA]</scope>
    <source>
        <strain evidence="1 2">DSM 14427</strain>
    </source>
</reference>
<sequence>MAKRREPMSEGKKNIIASLGTVKHDTVKYFAQI</sequence>
<comment type="caution">
    <text evidence="1">The sequence shown here is derived from an EMBL/GenBank/DDBJ whole genome shotgun (WGS) entry which is preliminary data.</text>
</comment>
<organism evidence="1 2">
    <name type="scientific">Ruminiclostridium hungatei</name>
    <name type="common">Clostridium hungatei</name>
    <dbReference type="NCBI Taxonomy" id="48256"/>
    <lineage>
        <taxon>Bacteria</taxon>
        <taxon>Bacillati</taxon>
        <taxon>Bacillota</taxon>
        <taxon>Clostridia</taxon>
        <taxon>Eubacteriales</taxon>
        <taxon>Oscillospiraceae</taxon>
        <taxon>Ruminiclostridium</taxon>
    </lineage>
</organism>
<accession>A0A1V4SMR8</accession>
<keyword evidence="2" id="KW-1185">Reference proteome</keyword>